<name>A0ABY7FS21_MYAAR</name>
<accession>A0ABY7FS21</accession>
<organism evidence="1 2">
    <name type="scientific">Mya arenaria</name>
    <name type="common">Soft-shell clam</name>
    <dbReference type="NCBI Taxonomy" id="6604"/>
    <lineage>
        <taxon>Eukaryota</taxon>
        <taxon>Metazoa</taxon>
        <taxon>Spiralia</taxon>
        <taxon>Lophotrochozoa</taxon>
        <taxon>Mollusca</taxon>
        <taxon>Bivalvia</taxon>
        <taxon>Autobranchia</taxon>
        <taxon>Heteroconchia</taxon>
        <taxon>Euheterodonta</taxon>
        <taxon>Imparidentia</taxon>
        <taxon>Neoheterodontei</taxon>
        <taxon>Myida</taxon>
        <taxon>Myoidea</taxon>
        <taxon>Myidae</taxon>
        <taxon>Mya</taxon>
    </lineage>
</organism>
<evidence type="ECO:0000313" key="2">
    <source>
        <dbReference type="Proteomes" id="UP001164746"/>
    </source>
</evidence>
<reference evidence="1" key="1">
    <citation type="submission" date="2022-11" db="EMBL/GenBank/DDBJ databases">
        <title>Centuries of genome instability and evolution in soft-shell clam transmissible cancer (bioRxiv).</title>
        <authorList>
            <person name="Hart S.F.M."/>
            <person name="Yonemitsu M.A."/>
            <person name="Giersch R.M."/>
            <person name="Beal B.F."/>
            <person name="Arriagada G."/>
            <person name="Davis B.W."/>
            <person name="Ostrander E.A."/>
            <person name="Goff S.P."/>
            <person name="Metzger M.J."/>
        </authorList>
    </citation>
    <scope>NUCLEOTIDE SEQUENCE</scope>
    <source>
        <strain evidence="1">MELC-2E11</strain>
        <tissue evidence="1">Siphon/mantle</tissue>
    </source>
</reference>
<gene>
    <name evidence="1" type="ORF">MAR_037180</name>
</gene>
<evidence type="ECO:0000313" key="1">
    <source>
        <dbReference type="EMBL" id="WAR23511.1"/>
    </source>
</evidence>
<protein>
    <recommendedName>
        <fullName evidence="3">Secreted protein</fullName>
    </recommendedName>
</protein>
<evidence type="ECO:0008006" key="3">
    <source>
        <dbReference type="Google" id="ProtNLM"/>
    </source>
</evidence>
<keyword evidence="2" id="KW-1185">Reference proteome</keyword>
<dbReference type="Proteomes" id="UP001164746">
    <property type="component" value="Chromosome 13"/>
</dbReference>
<proteinExistence type="predicted"/>
<sequence length="76" mass="8849">MYEDIVNVFRALWWWATWLHHSLQHVEFHTCFRLIFCKAKIVEHVEVPEVRSGAVPVLVRQPFPFACVGVTGSDVL</sequence>
<dbReference type="EMBL" id="CP111024">
    <property type="protein sequence ID" value="WAR23511.1"/>
    <property type="molecule type" value="Genomic_DNA"/>
</dbReference>